<gene>
    <name evidence="2" type="ORF">SAMN05444921_1399</name>
</gene>
<proteinExistence type="predicted"/>
<name>A0A1H0E339_9ACTN</name>
<accession>A0A1H0E339</accession>
<dbReference type="Proteomes" id="UP000199063">
    <property type="component" value="Unassembled WGS sequence"/>
</dbReference>
<dbReference type="AlphaFoldDB" id="A0A1H0E339"/>
<reference evidence="3" key="1">
    <citation type="submission" date="2016-10" db="EMBL/GenBank/DDBJ databases">
        <authorList>
            <person name="Varghese N."/>
            <person name="Submissions S."/>
        </authorList>
    </citation>
    <scope>NUCLEOTIDE SEQUENCE [LARGE SCALE GENOMIC DNA]</scope>
    <source>
        <strain evidence="3">CGMCC 4.7042</strain>
    </source>
</reference>
<protein>
    <submittedName>
        <fullName evidence="2">Uncharacterized protein</fullName>
    </submittedName>
</protein>
<evidence type="ECO:0000313" key="3">
    <source>
        <dbReference type="Proteomes" id="UP000199063"/>
    </source>
</evidence>
<dbReference type="EMBL" id="FNHI01000039">
    <property type="protein sequence ID" value="SDN76795.1"/>
    <property type="molecule type" value="Genomic_DNA"/>
</dbReference>
<organism evidence="2 3">
    <name type="scientific">Streptomyces wuyuanensis</name>
    <dbReference type="NCBI Taxonomy" id="1196353"/>
    <lineage>
        <taxon>Bacteria</taxon>
        <taxon>Bacillati</taxon>
        <taxon>Actinomycetota</taxon>
        <taxon>Actinomycetes</taxon>
        <taxon>Kitasatosporales</taxon>
        <taxon>Streptomycetaceae</taxon>
        <taxon>Streptomyces</taxon>
    </lineage>
</organism>
<keyword evidence="1" id="KW-0812">Transmembrane</keyword>
<dbReference type="RefSeq" id="WP_244529931.1">
    <property type="nucleotide sequence ID" value="NZ_FNHI01000039.1"/>
</dbReference>
<keyword evidence="1" id="KW-1133">Transmembrane helix</keyword>
<feature type="transmembrane region" description="Helical" evidence="1">
    <location>
        <begin position="40"/>
        <end position="61"/>
    </location>
</feature>
<evidence type="ECO:0000313" key="2">
    <source>
        <dbReference type="EMBL" id="SDN76795.1"/>
    </source>
</evidence>
<keyword evidence="1" id="KW-0472">Membrane</keyword>
<dbReference type="GeneID" id="40834316"/>
<evidence type="ECO:0000256" key="1">
    <source>
        <dbReference type="SAM" id="Phobius"/>
    </source>
</evidence>
<keyword evidence="3" id="KW-1185">Reference proteome</keyword>
<sequence length="163" mass="16647">MRIISRQHYIFSAMEPQQSPDTSIAPATTASPPAGHRRSLAVALVIGLVVGGGGVGAVWALSDGSSGTGPTASGPAADARAACDALDGFDESKYDVEGPEGDIALNHWGAAGALSAAAAAGDARYKALAQTIGRSQDRHAQAFTFNDDVKKELAEARRICEGL</sequence>